<sequence length="266" mass="27240">MTETPQAPELVTERVGHTLVIRINRPEARNALTPSLLASIGAAVLVAETDPEIRVAVLTGAGEKIFSAGMDLRAFAQGGNFNSAEAPDKEGRATFDRLAAGDVRVPVIGAANGSAVGGGFELLLACDLVVASSAAKFGLPEVKLGLFAAGGGAVALAGRLPLAVALELTLTGSTFDAARAQQLGLVNAVTEPAKVLETALEFAAKIAANGPLAVAATKEIVRLAAEDPGRGRQRSAELSAIVFPSEDAKEGAAAFIERRPAQWKGR</sequence>
<dbReference type="Gene3D" id="1.10.12.10">
    <property type="entry name" value="Lyase 2-enoyl-coa Hydratase, Chain A, domain 2"/>
    <property type="match status" value="1"/>
</dbReference>
<keyword evidence="2" id="KW-0443">Lipid metabolism</keyword>
<organism evidence="4 5">
    <name type="scientific">Parafrankia colletiae</name>
    <dbReference type="NCBI Taxonomy" id="573497"/>
    <lineage>
        <taxon>Bacteria</taxon>
        <taxon>Bacillati</taxon>
        <taxon>Actinomycetota</taxon>
        <taxon>Actinomycetes</taxon>
        <taxon>Frankiales</taxon>
        <taxon>Frankiaceae</taxon>
        <taxon>Parafrankia</taxon>
    </lineage>
</organism>
<dbReference type="AlphaFoldDB" id="A0A1S1Q3A2"/>
<evidence type="ECO:0000256" key="2">
    <source>
        <dbReference type="ARBA" id="ARBA00023098"/>
    </source>
</evidence>
<evidence type="ECO:0000256" key="3">
    <source>
        <dbReference type="ARBA" id="ARBA00023239"/>
    </source>
</evidence>
<dbReference type="Pfam" id="PF00378">
    <property type="entry name" value="ECH_1"/>
    <property type="match status" value="1"/>
</dbReference>
<dbReference type="EMBL" id="MBLM01000163">
    <property type="protein sequence ID" value="OHV29378.1"/>
    <property type="molecule type" value="Genomic_DNA"/>
</dbReference>
<keyword evidence="3" id="KW-0456">Lyase</keyword>
<proteinExistence type="inferred from homology"/>
<comment type="similarity">
    <text evidence="1">Belongs to the enoyl-CoA hydratase/isomerase family.</text>
</comment>
<evidence type="ECO:0000313" key="4">
    <source>
        <dbReference type="EMBL" id="OHV29378.1"/>
    </source>
</evidence>
<dbReference type="GO" id="GO:0006635">
    <property type="term" value="P:fatty acid beta-oxidation"/>
    <property type="evidence" value="ECO:0007669"/>
    <property type="project" value="TreeGrafter"/>
</dbReference>
<dbReference type="PANTHER" id="PTHR11941:SF169">
    <property type="entry name" value="(7AS)-7A-METHYL-1,5-DIOXO-2,3,5,6,7,7A-HEXAHYDRO-1H-INDENE-CARBOXYL-COA HYDROLASE"/>
    <property type="match status" value="1"/>
</dbReference>
<dbReference type="InterPro" id="IPR029045">
    <property type="entry name" value="ClpP/crotonase-like_dom_sf"/>
</dbReference>
<dbReference type="CDD" id="cd06558">
    <property type="entry name" value="crotonase-like"/>
    <property type="match status" value="1"/>
</dbReference>
<dbReference type="Proteomes" id="UP000179627">
    <property type="component" value="Unassembled WGS sequence"/>
</dbReference>
<name>A0A1S1Q3A2_9ACTN</name>
<dbReference type="InterPro" id="IPR014748">
    <property type="entry name" value="Enoyl-CoA_hydra_C"/>
</dbReference>
<evidence type="ECO:0000256" key="1">
    <source>
        <dbReference type="ARBA" id="ARBA00005254"/>
    </source>
</evidence>
<dbReference type="OrthoDB" id="9775794at2"/>
<comment type="caution">
    <text evidence="4">The sequence shown here is derived from an EMBL/GenBank/DDBJ whole genome shotgun (WGS) entry which is preliminary data.</text>
</comment>
<keyword evidence="5" id="KW-1185">Reference proteome</keyword>
<dbReference type="SUPFAM" id="SSF52096">
    <property type="entry name" value="ClpP/crotonase"/>
    <property type="match status" value="1"/>
</dbReference>
<dbReference type="InterPro" id="IPR001753">
    <property type="entry name" value="Enoyl-CoA_hydra/iso"/>
</dbReference>
<reference evidence="5" key="1">
    <citation type="submission" date="2016-07" db="EMBL/GenBank/DDBJ databases">
        <title>Sequence Frankia sp. strain CcI1.17.</title>
        <authorList>
            <person name="Ghodhbane-Gtari F."/>
            <person name="Swanson E."/>
            <person name="Gueddou A."/>
            <person name="Morris K."/>
            <person name="Hezbri K."/>
            <person name="Ktari A."/>
            <person name="Nouioui I."/>
            <person name="Abebe-Akele F."/>
            <person name="Simpson S."/>
            <person name="Thomas K."/>
            <person name="Gtari M."/>
            <person name="Tisa L.S."/>
            <person name="Hurst S."/>
        </authorList>
    </citation>
    <scope>NUCLEOTIDE SEQUENCE [LARGE SCALE GENOMIC DNA]</scope>
    <source>
        <strain evidence="5">Cc1.17</strain>
    </source>
</reference>
<dbReference type="GO" id="GO:0016829">
    <property type="term" value="F:lyase activity"/>
    <property type="evidence" value="ECO:0007669"/>
    <property type="project" value="UniProtKB-KW"/>
</dbReference>
<protein>
    <submittedName>
        <fullName evidence="4">Enoyl-CoA hydratase</fullName>
    </submittedName>
</protein>
<accession>A0A1S1Q3A2</accession>
<evidence type="ECO:0000313" key="5">
    <source>
        <dbReference type="Proteomes" id="UP000179627"/>
    </source>
</evidence>
<dbReference type="RefSeq" id="WP_071091091.1">
    <property type="nucleotide sequence ID" value="NZ_MBLM01000163.1"/>
</dbReference>
<dbReference type="PANTHER" id="PTHR11941">
    <property type="entry name" value="ENOYL-COA HYDRATASE-RELATED"/>
    <property type="match status" value="1"/>
</dbReference>
<dbReference type="Gene3D" id="3.90.226.10">
    <property type="entry name" value="2-enoyl-CoA Hydratase, Chain A, domain 1"/>
    <property type="match status" value="1"/>
</dbReference>
<gene>
    <name evidence="4" type="ORF">CC117_08475</name>
</gene>